<evidence type="ECO:0000313" key="1">
    <source>
        <dbReference type="EMBL" id="KKU87391.1"/>
    </source>
</evidence>
<reference evidence="1 2" key="1">
    <citation type="journal article" date="2015" name="Nature">
        <title>rRNA introns, odd ribosomes, and small enigmatic genomes across a large radiation of phyla.</title>
        <authorList>
            <person name="Brown C.T."/>
            <person name="Hug L.A."/>
            <person name="Thomas B.C."/>
            <person name="Sharon I."/>
            <person name="Castelle C.J."/>
            <person name="Singh A."/>
            <person name="Wilkins M.J."/>
            <person name="Williams K.H."/>
            <person name="Banfield J.F."/>
        </authorList>
    </citation>
    <scope>NUCLEOTIDE SEQUENCE [LARGE SCALE GENOMIC DNA]</scope>
</reference>
<dbReference type="Gene3D" id="3.40.50.150">
    <property type="entry name" value="Vaccinia Virus protein VP39"/>
    <property type="match status" value="1"/>
</dbReference>
<evidence type="ECO:0000313" key="2">
    <source>
        <dbReference type="Proteomes" id="UP000034739"/>
    </source>
</evidence>
<gene>
    <name evidence="1" type="ORF">UY16_C0029G0030</name>
</gene>
<dbReference type="Proteomes" id="UP000034739">
    <property type="component" value="Unassembled WGS sequence"/>
</dbReference>
<proteinExistence type="predicted"/>
<sequence>MNEVSSIPSSNIGQPISSYEALKEEGWYVPPVDVITGEPTLTPVEFIPGGRIDIAWTRLLRPTEEQLANHPMGLMLSGVTVQTTRGEFTFNIPKGATIVDLCSGAGNVARAFAKQHPEDRFVLVDATSPGAPDVDGEPIPMRKLEPNIRLLVHYVGRLEESIPSSLVHSADIVAGDNYVDLLERIVQSHGDQVVVSNVIESQGIAQDIARMMKLGGVYVFGHSIVKSYAPYDQLRSMHTTKRDAIVWMGQVLRDSGLFDVYEMTPGDNAEEIAAGWMDKNNPEPLPVFAVCTL</sequence>
<accession>A0A0G1TZY2</accession>
<dbReference type="SUPFAM" id="SSF53335">
    <property type="entry name" value="S-adenosyl-L-methionine-dependent methyltransferases"/>
    <property type="match status" value="1"/>
</dbReference>
<organism evidence="1 2">
    <name type="scientific">Candidatus Gottesmanbacteria bacterium GW2011_GWA2_47_9</name>
    <dbReference type="NCBI Taxonomy" id="1618445"/>
    <lineage>
        <taxon>Bacteria</taxon>
        <taxon>Candidatus Gottesmaniibacteriota</taxon>
    </lineage>
</organism>
<dbReference type="AlphaFoldDB" id="A0A0G1TZY2"/>
<comment type="caution">
    <text evidence="1">The sequence shown here is derived from an EMBL/GenBank/DDBJ whole genome shotgun (WGS) entry which is preliminary data.</text>
</comment>
<name>A0A0G1TZY2_9BACT</name>
<dbReference type="EMBL" id="LCOY01000029">
    <property type="protein sequence ID" value="KKU87391.1"/>
    <property type="molecule type" value="Genomic_DNA"/>
</dbReference>
<dbReference type="InterPro" id="IPR029063">
    <property type="entry name" value="SAM-dependent_MTases_sf"/>
</dbReference>
<evidence type="ECO:0008006" key="3">
    <source>
        <dbReference type="Google" id="ProtNLM"/>
    </source>
</evidence>
<protein>
    <recommendedName>
        <fullName evidence="3">Methyltransferase domain-containing protein</fullName>
    </recommendedName>
</protein>